<dbReference type="PANTHER" id="PTHR43798">
    <property type="entry name" value="MONOACYLGLYCEROL LIPASE"/>
    <property type="match status" value="1"/>
</dbReference>
<dbReference type="EMBL" id="VLLL01000006">
    <property type="protein sequence ID" value="TWJ12939.1"/>
    <property type="molecule type" value="Genomic_DNA"/>
</dbReference>
<dbReference type="AlphaFoldDB" id="A0A562V4W8"/>
<dbReference type="Pfam" id="PF12697">
    <property type="entry name" value="Abhydrolase_6"/>
    <property type="match status" value="1"/>
</dbReference>
<dbReference type="SUPFAM" id="SSF53474">
    <property type="entry name" value="alpha/beta-Hydrolases"/>
    <property type="match status" value="1"/>
</dbReference>
<dbReference type="RefSeq" id="WP_147140439.1">
    <property type="nucleotide sequence ID" value="NZ_BAABIJ010000002.1"/>
</dbReference>
<dbReference type="PANTHER" id="PTHR43798:SF33">
    <property type="entry name" value="HYDROLASE, PUTATIVE (AFU_ORTHOLOGUE AFUA_2G14860)-RELATED"/>
    <property type="match status" value="1"/>
</dbReference>
<sequence length="263" mass="27527">MKTIALEDGTIAYRESGPADGPLVVLAHGMGDTHATYRFLAPELAAAGYRVITPDLRGAGESSLEWPRYGTLAVAEDLTALIAGLGGPAVLIGHSFTAGSVAHIAADRPDLVSALVLLGPAVRHEKPNPVMNLVARLVTGNAALWTMYYRSLYPGAKPADFSEYLAGLKRSLRRPGGMRAVRGTLDSFTVDRPPELSKVTAPALVVMGGKDGDFSDPAGEARRIATTLAGPSDALVLPESGHYPHVDAAAEVTAAVREFLAAH</sequence>
<dbReference type="InterPro" id="IPR029058">
    <property type="entry name" value="AB_hydrolase_fold"/>
</dbReference>
<feature type="domain" description="AB hydrolase-1" evidence="1">
    <location>
        <begin position="24"/>
        <end position="254"/>
    </location>
</feature>
<organism evidence="2 3">
    <name type="scientific">Stackebrandtia albiflava</name>
    <dbReference type="NCBI Taxonomy" id="406432"/>
    <lineage>
        <taxon>Bacteria</taxon>
        <taxon>Bacillati</taxon>
        <taxon>Actinomycetota</taxon>
        <taxon>Actinomycetes</taxon>
        <taxon>Glycomycetales</taxon>
        <taxon>Glycomycetaceae</taxon>
        <taxon>Stackebrandtia</taxon>
    </lineage>
</organism>
<dbReference type="InterPro" id="IPR000073">
    <property type="entry name" value="AB_hydrolase_1"/>
</dbReference>
<dbReference type="PRINTS" id="PR00111">
    <property type="entry name" value="ABHYDROLASE"/>
</dbReference>
<dbReference type="Gene3D" id="3.40.50.1820">
    <property type="entry name" value="alpha/beta hydrolase"/>
    <property type="match status" value="1"/>
</dbReference>
<evidence type="ECO:0000259" key="1">
    <source>
        <dbReference type="Pfam" id="PF12697"/>
    </source>
</evidence>
<comment type="caution">
    <text evidence="2">The sequence shown here is derived from an EMBL/GenBank/DDBJ whole genome shotgun (WGS) entry which is preliminary data.</text>
</comment>
<dbReference type="OrthoDB" id="3771266at2"/>
<protein>
    <submittedName>
        <fullName evidence="2">Pimeloyl-ACP methyl ester carboxylesterase</fullName>
    </submittedName>
</protein>
<keyword evidence="3" id="KW-1185">Reference proteome</keyword>
<evidence type="ECO:0000313" key="3">
    <source>
        <dbReference type="Proteomes" id="UP000321617"/>
    </source>
</evidence>
<proteinExistence type="predicted"/>
<accession>A0A562V4W8</accession>
<evidence type="ECO:0000313" key="2">
    <source>
        <dbReference type="EMBL" id="TWJ12939.1"/>
    </source>
</evidence>
<name>A0A562V4W8_9ACTN</name>
<dbReference type="GO" id="GO:0016020">
    <property type="term" value="C:membrane"/>
    <property type="evidence" value="ECO:0007669"/>
    <property type="project" value="TreeGrafter"/>
</dbReference>
<dbReference type="Proteomes" id="UP000321617">
    <property type="component" value="Unassembled WGS sequence"/>
</dbReference>
<dbReference type="PRINTS" id="PR00412">
    <property type="entry name" value="EPOXHYDRLASE"/>
</dbReference>
<dbReference type="InterPro" id="IPR000639">
    <property type="entry name" value="Epox_hydrolase-like"/>
</dbReference>
<reference evidence="2 3" key="1">
    <citation type="journal article" date="2013" name="Stand. Genomic Sci.">
        <title>Genomic Encyclopedia of Type Strains, Phase I: The one thousand microbial genomes (KMG-I) project.</title>
        <authorList>
            <person name="Kyrpides N.C."/>
            <person name="Woyke T."/>
            <person name="Eisen J.A."/>
            <person name="Garrity G."/>
            <person name="Lilburn T.G."/>
            <person name="Beck B.J."/>
            <person name="Whitman W.B."/>
            <person name="Hugenholtz P."/>
            <person name="Klenk H.P."/>
        </authorList>
    </citation>
    <scope>NUCLEOTIDE SEQUENCE [LARGE SCALE GENOMIC DNA]</scope>
    <source>
        <strain evidence="2 3">DSM 45044</strain>
    </source>
</reference>
<dbReference type="GO" id="GO:0003824">
    <property type="term" value="F:catalytic activity"/>
    <property type="evidence" value="ECO:0007669"/>
    <property type="project" value="InterPro"/>
</dbReference>
<gene>
    <name evidence="2" type="ORF">LX16_3706</name>
</gene>
<dbReference type="InterPro" id="IPR050266">
    <property type="entry name" value="AB_hydrolase_sf"/>
</dbReference>